<keyword evidence="1" id="KW-0812">Transmembrane</keyword>
<sequence length="136" mass="14899">MQKTQKRTDKFAITVSLACAIHCLFVPSFVILSAGFLSITIDNELIHKLLIFIVIPVSIFALYAGYKNHKTVSFFPAAIIGMIALVAAVIMGEKLLGDLGEQAITLLGSLLLVFAHYQNFQTCKKLECADCHEKPA</sequence>
<evidence type="ECO:0000256" key="1">
    <source>
        <dbReference type="SAM" id="Phobius"/>
    </source>
</evidence>
<feature type="transmembrane region" description="Helical" evidence="1">
    <location>
        <begin position="45"/>
        <end position="65"/>
    </location>
</feature>
<dbReference type="GO" id="GO:0016020">
    <property type="term" value="C:membrane"/>
    <property type="evidence" value="ECO:0007669"/>
    <property type="project" value="InterPro"/>
</dbReference>
<feature type="transmembrane region" description="Helical" evidence="1">
    <location>
        <begin position="103"/>
        <end position="120"/>
    </location>
</feature>
<protein>
    <submittedName>
        <fullName evidence="2">MerC domain-containing protein</fullName>
    </submittedName>
</protein>
<reference evidence="2 3" key="1">
    <citation type="journal article" date="2018" name="Microbiome">
        <title>Fine metagenomic profile of the Mediterranean stratified and mixed water columns revealed by assembly and recruitment.</title>
        <authorList>
            <person name="Haro-Moreno J.M."/>
            <person name="Lopez-Perez M."/>
            <person name="De La Torre J.R."/>
            <person name="Picazo A."/>
            <person name="Camacho A."/>
            <person name="Rodriguez-Valera F."/>
        </authorList>
    </citation>
    <scope>NUCLEOTIDE SEQUENCE [LARGE SCALE GENOMIC DNA]</scope>
    <source>
        <strain evidence="2">MED-G82</strain>
    </source>
</reference>
<dbReference type="InterPro" id="IPR004891">
    <property type="entry name" value="Mercury-R_MerC"/>
</dbReference>
<organism evidence="2 3">
    <name type="scientific">SAR86 cluster bacterium</name>
    <dbReference type="NCBI Taxonomy" id="2030880"/>
    <lineage>
        <taxon>Bacteria</taxon>
        <taxon>Pseudomonadati</taxon>
        <taxon>Pseudomonadota</taxon>
        <taxon>Gammaproteobacteria</taxon>
        <taxon>SAR86 cluster</taxon>
    </lineage>
</organism>
<accession>A0A368BX69</accession>
<evidence type="ECO:0000313" key="2">
    <source>
        <dbReference type="EMBL" id="RCL41484.1"/>
    </source>
</evidence>
<keyword evidence="1" id="KW-0472">Membrane</keyword>
<name>A0A368BX69_9GAMM</name>
<evidence type="ECO:0000313" key="3">
    <source>
        <dbReference type="Proteomes" id="UP000253307"/>
    </source>
</evidence>
<dbReference type="Proteomes" id="UP000253307">
    <property type="component" value="Unassembled WGS sequence"/>
</dbReference>
<dbReference type="EMBL" id="QOPE01000012">
    <property type="protein sequence ID" value="RCL41484.1"/>
    <property type="molecule type" value="Genomic_DNA"/>
</dbReference>
<feature type="transmembrane region" description="Helical" evidence="1">
    <location>
        <begin position="72"/>
        <end position="91"/>
    </location>
</feature>
<dbReference type="GO" id="GO:0015097">
    <property type="term" value="F:mercury ion transmembrane transporter activity"/>
    <property type="evidence" value="ECO:0007669"/>
    <property type="project" value="InterPro"/>
</dbReference>
<feature type="transmembrane region" description="Helical" evidence="1">
    <location>
        <begin position="12"/>
        <end position="39"/>
    </location>
</feature>
<comment type="caution">
    <text evidence="2">The sequence shown here is derived from an EMBL/GenBank/DDBJ whole genome shotgun (WGS) entry which is preliminary data.</text>
</comment>
<proteinExistence type="predicted"/>
<dbReference type="Pfam" id="PF03203">
    <property type="entry name" value="MerC"/>
    <property type="match status" value="1"/>
</dbReference>
<gene>
    <name evidence="2" type="ORF">DBW96_02200</name>
</gene>
<dbReference type="AlphaFoldDB" id="A0A368BX69"/>
<keyword evidence="1" id="KW-1133">Transmembrane helix</keyword>